<reference evidence="6" key="1">
    <citation type="submission" date="2023-07" db="EMBL/GenBank/DDBJ databases">
        <title>Genome content predicts the carbon catabolic preferences of heterotrophic bacteria.</title>
        <authorList>
            <person name="Gralka M."/>
        </authorList>
    </citation>
    <scope>NUCLEOTIDE SEQUENCE</scope>
    <source>
        <strain evidence="6">F2M12</strain>
    </source>
</reference>
<feature type="transmembrane region" description="Helical" evidence="4">
    <location>
        <begin position="775"/>
        <end position="794"/>
    </location>
</feature>
<protein>
    <recommendedName>
        <fullName evidence="2">diguanylate cyclase</fullName>
        <ecNumber evidence="2">2.7.7.65</ecNumber>
    </recommendedName>
</protein>
<dbReference type="InterPro" id="IPR011123">
    <property type="entry name" value="Y_Y_Y"/>
</dbReference>
<dbReference type="GO" id="GO:0043709">
    <property type="term" value="P:cell adhesion involved in single-species biofilm formation"/>
    <property type="evidence" value="ECO:0007669"/>
    <property type="project" value="TreeGrafter"/>
</dbReference>
<dbReference type="Pfam" id="PF07495">
    <property type="entry name" value="Y_Y_Y"/>
    <property type="match status" value="1"/>
</dbReference>
<dbReference type="NCBIfam" id="TIGR00254">
    <property type="entry name" value="GGDEF"/>
    <property type="match status" value="1"/>
</dbReference>
<keyword evidence="6" id="KW-0548">Nucleotidyltransferase</keyword>
<evidence type="ECO:0000256" key="3">
    <source>
        <dbReference type="ARBA" id="ARBA00034247"/>
    </source>
</evidence>
<dbReference type="FunFam" id="3.30.70.270:FF:000001">
    <property type="entry name" value="Diguanylate cyclase domain protein"/>
    <property type="match status" value="1"/>
</dbReference>
<proteinExistence type="predicted"/>
<dbReference type="SUPFAM" id="SSF63829">
    <property type="entry name" value="Calcium-dependent phosphotriesterase"/>
    <property type="match status" value="2"/>
</dbReference>
<evidence type="ECO:0000313" key="7">
    <source>
        <dbReference type="Proteomes" id="UP001170717"/>
    </source>
</evidence>
<evidence type="ECO:0000259" key="5">
    <source>
        <dbReference type="PROSITE" id="PS50887"/>
    </source>
</evidence>
<dbReference type="Gene3D" id="2.130.10.10">
    <property type="entry name" value="YVTN repeat-like/Quinoprotein amine dehydrogenase"/>
    <property type="match status" value="2"/>
</dbReference>
<dbReference type="GO" id="GO:0052621">
    <property type="term" value="F:diguanylate cyclase activity"/>
    <property type="evidence" value="ECO:0007669"/>
    <property type="project" value="UniProtKB-EC"/>
</dbReference>
<keyword evidence="4" id="KW-1133">Transmembrane helix</keyword>
<dbReference type="InterPro" id="IPR013783">
    <property type="entry name" value="Ig-like_fold"/>
</dbReference>
<dbReference type="SMART" id="SM00267">
    <property type="entry name" value="GGDEF"/>
    <property type="match status" value="1"/>
</dbReference>
<dbReference type="InterPro" id="IPR015943">
    <property type="entry name" value="WD40/YVTN_repeat-like_dom_sf"/>
</dbReference>
<dbReference type="InterPro" id="IPR029787">
    <property type="entry name" value="Nucleotide_cyclase"/>
</dbReference>
<dbReference type="Pfam" id="PF07494">
    <property type="entry name" value="Reg_prop"/>
    <property type="match status" value="1"/>
</dbReference>
<dbReference type="PANTHER" id="PTHR45138:SF9">
    <property type="entry name" value="DIGUANYLATE CYCLASE DGCM-RELATED"/>
    <property type="match status" value="1"/>
</dbReference>
<dbReference type="GO" id="GO:1902201">
    <property type="term" value="P:negative regulation of bacterial-type flagellum-dependent cell motility"/>
    <property type="evidence" value="ECO:0007669"/>
    <property type="project" value="TreeGrafter"/>
</dbReference>
<comment type="catalytic activity">
    <reaction evidence="3">
        <text>2 GTP = 3',3'-c-di-GMP + 2 diphosphate</text>
        <dbReference type="Rhea" id="RHEA:24898"/>
        <dbReference type="ChEBI" id="CHEBI:33019"/>
        <dbReference type="ChEBI" id="CHEBI:37565"/>
        <dbReference type="ChEBI" id="CHEBI:58805"/>
        <dbReference type="EC" id="2.7.7.65"/>
    </reaction>
</comment>
<dbReference type="PANTHER" id="PTHR45138">
    <property type="entry name" value="REGULATORY COMPONENTS OF SENSORY TRANSDUCTION SYSTEM"/>
    <property type="match status" value="1"/>
</dbReference>
<dbReference type="PROSITE" id="PS50887">
    <property type="entry name" value="GGDEF"/>
    <property type="match status" value="1"/>
</dbReference>
<keyword evidence="6" id="KW-0808">Transferase</keyword>
<evidence type="ECO:0000256" key="4">
    <source>
        <dbReference type="SAM" id="Phobius"/>
    </source>
</evidence>
<gene>
    <name evidence="6" type="ORF">Q4527_18270</name>
</gene>
<dbReference type="AlphaFoldDB" id="A0AAW7Z3J1"/>
<dbReference type="Gene3D" id="2.60.40.10">
    <property type="entry name" value="Immunoglobulins"/>
    <property type="match status" value="1"/>
</dbReference>
<evidence type="ECO:0000256" key="1">
    <source>
        <dbReference type="ARBA" id="ARBA00001946"/>
    </source>
</evidence>
<feature type="domain" description="GGDEF" evidence="5">
    <location>
        <begin position="858"/>
        <end position="987"/>
    </location>
</feature>
<comment type="cofactor">
    <cofactor evidence="1">
        <name>Mg(2+)</name>
        <dbReference type="ChEBI" id="CHEBI:18420"/>
    </cofactor>
</comment>
<dbReference type="Pfam" id="PF00990">
    <property type="entry name" value="GGDEF"/>
    <property type="match status" value="1"/>
</dbReference>
<dbReference type="Proteomes" id="UP001170717">
    <property type="component" value="Unassembled WGS sequence"/>
</dbReference>
<dbReference type="CDD" id="cd01949">
    <property type="entry name" value="GGDEF"/>
    <property type="match status" value="1"/>
</dbReference>
<evidence type="ECO:0000313" key="6">
    <source>
        <dbReference type="EMBL" id="MDO6579349.1"/>
    </source>
</evidence>
<sequence length="987" mass="109821">MKFVVVRFLVTATMLLPIVFSLVATSRAADFPLPVFKSFSIEEGLSQVSVLDIAEDKDGYIWLATQSGIDRFDGNEFKHFGKWQETESDGLNTVTTFQIEPSLDKEYLWVGSIAGVSKFHIATETFEHFPISVSSKIKAGLIKRIKIDKSGNVWVISGRALYRFSTLLNKLVQVAVLDNVTSTLTDIVIDGNSHVWLSSTSGLYKLNSAFNTLELQQLAGTNLTLMALAADESLWIGSGSNGLCRYPLFASNDFSVSTCFDESSGLSSNDVLSVLFQRNDNIWIATSGGVNIIPAKEASEIVSLSVSQSKLANNYITSLYQTEAGAIVAGSRDNGFSIHNPVLSNFSTSAAIGNNISGIATHSDNALWLATEENLWHYNYQSGKVSGPYTSIIESEGKLSSNKLLTVHYDKQSDSVWLSTRAGLAKLNTASEQLDLVALKGKAGYTLNVDADGDVWYGGYSDGVFVYRPSENRVIRQWPISLTTRIVFENNESAWLASISGLYFANKFTGEIRNIGESNTNFPKDAVVTWVSRSIRGGYWIGTQANGIYFMAVEDNEISSVSFTQIEADSYLSNISVGAIIEDQENELWVSTTVGIAHIDSTLSSVSYFGAQNGVSEAGYYIGAAVKTTGDTIFMGSPKGLTRFKPTDIKQQPWSPKVNISHIEIINEQSSGSENLYPNTNIEELVLSSNNVSFSVEFAALDFTRANEVSYAYLLSGFDNKWRFTDHRRRAVTYTNLDPGNYTLTIRAMNKEKVWSPNEATLQIRIVPPWWDKPVWRSAIFVSAFLLLTLLVWWRIQTLKNRSVALAKIVEEKTKDLEDVVEKLTQLSNQDSLTGLKNRRYFTSRAHEAWDSYERYAQAFSLLIVDIDWFKRINDTYGHHVGDLILVKIAELLRTNLRNSDVICRWGGEEFLILLPELNVHECYWVGEKLRKAVEKTSFHCEGHDVNVTITAGIADIRESDSVEQCIHAADKKLYRGKVEGRNAVVK</sequence>
<evidence type="ECO:0000256" key="2">
    <source>
        <dbReference type="ARBA" id="ARBA00012528"/>
    </source>
</evidence>
<dbReference type="EC" id="2.7.7.65" evidence="2"/>
<name>A0AAW7Z3J1_9ALTE</name>
<dbReference type="EMBL" id="JAUOQI010000018">
    <property type="protein sequence ID" value="MDO6579349.1"/>
    <property type="molecule type" value="Genomic_DNA"/>
</dbReference>
<dbReference type="Gene3D" id="3.30.70.270">
    <property type="match status" value="1"/>
</dbReference>
<dbReference type="InterPro" id="IPR050469">
    <property type="entry name" value="Diguanylate_Cyclase"/>
</dbReference>
<dbReference type="RefSeq" id="WP_303538974.1">
    <property type="nucleotide sequence ID" value="NZ_JAUOQI010000018.1"/>
</dbReference>
<comment type="caution">
    <text evidence="6">The sequence shown here is derived from an EMBL/GenBank/DDBJ whole genome shotgun (WGS) entry which is preliminary data.</text>
</comment>
<keyword evidence="4" id="KW-0812">Transmembrane</keyword>
<keyword evidence="4" id="KW-0472">Membrane</keyword>
<dbReference type="GO" id="GO:0005886">
    <property type="term" value="C:plasma membrane"/>
    <property type="evidence" value="ECO:0007669"/>
    <property type="project" value="TreeGrafter"/>
</dbReference>
<organism evidence="6 7">
    <name type="scientific">Alteromonas stellipolaris</name>
    <dbReference type="NCBI Taxonomy" id="233316"/>
    <lineage>
        <taxon>Bacteria</taxon>
        <taxon>Pseudomonadati</taxon>
        <taxon>Pseudomonadota</taxon>
        <taxon>Gammaproteobacteria</taxon>
        <taxon>Alteromonadales</taxon>
        <taxon>Alteromonadaceae</taxon>
        <taxon>Alteromonas/Salinimonas group</taxon>
        <taxon>Alteromonas</taxon>
    </lineage>
</organism>
<dbReference type="InterPro" id="IPR043128">
    <property type="entry name" value="Rev_trsase/Diguanyl_cyclase"/>
</dbReference>
<dbReference type="InterPro" id="IPR011110">
    <property type="entry name" value="Reg_prop"/>
</dbReference>
<accession>A0AAW7Z3J1</accession>
<dbReference type="InterPro" id="IPR000160">
    <property type="entry name" value="GGDEF_dom"/>
</dbReference>
<dbReference type="SUPFAM" id="SSF55073">
    <property type="entry name" value="Nucleotide cyclase"/>
    <property type="match status" value="1"/>
</dbReference>